<evidence type="ECO:0000256" key="1">
    <source>
        <dbReference type="SAM" id="MobiDB-lite"/>
    </source>
</evidence>
<evidence type="ECO:0000313" key="2">
    <source>
        <dbReference type="EMBL" id="KAF5202673.1"/>
    </source>
</evidence>
<accession>A0A7J6X018</accession>
<organism evidence="2 3">
    <name type="scientific">Thalictrum thalictroides</name>
    <name type="common">Rue-anemone</name>
    <name type="synonym">Anemone thalictroides</name>
    <dbReference type="NCBI Taxonomy" id="46969"/>
    <lineage>
        <taxon>Eukaryota</taxon>
        <taxon>Viridiplantae</taxon>
        <taxon>Streptophyta</taxon>
        <taxon>Embryophyta</taxon>
        <taxon>Tracheophyta</taxon>
        <taxon>Spermatophyta</taxon>
        <taxon>Magnoliopsida</taxon>
        <taxon>Ranunculales</taxon>
        <taxon>Ranunculaceae</taxon>
        <taxon>Thalictroideae</taxon>
        <taxon>Thalictrum</taxon>
    </lineage>
</organism>
<name>A0A7J6X018_THATH</name>
<feature type="region of interest" description="Disordered" evidence="1">
    <location>
        <begin position="1"/>
        <end position="27"/>
    </location>
</feature>
<comment type="caution">
    <text evidence="2">The sequence shown here is derived from an EMBL/GenBank/DDBJ whole genome shotgun (WGS) entry which is preliminary data.</text>
</comment>
<reference evidence="2 3" key="1">
    <citation type="submission" date="2020-06" db="EMBL/GenBank/DDBJ databases">
        <title>Transcriptomic and genomic resources for Thalictrum thalictroides and T. hernandezii: Facilitating candidate gene discovery in an emerging model plant lineage.</title>
        <authorList>
            <person name="Arias T."/>
            <person name="Riano-Pachon D.M."/>
            <person name="Di Stilio V.S."/>
        </authorList>
    </citation>
    <scope>NUCLEOTIDE SEQUENCE [LARGE SCALE GENOMIC DNA]</scope>
    <source>
        <strain evidence="3">cv. WT478/WT964</strain>
        <tissue evidence="2">Leaves</tissue>
    </source>
</reference>
<protein>
    <submittedName>
        <fullName evidence="2">Uncharacterized protein</fullName>
    </submittedName>
</protein>
<keyword evidence="3" id="KW-1185">Reference proteome</keyword>
<sequence length="105" mass="12358">MKESVDWPPFPFTHSSRTELQKNTRRRKKTKMMLAICQWMSVFDKDLKIKTEKVIMAKELAMKTIKELKTKDTKSLSVKVDMSKNKVKITHVLQNSVEEEEEVTN</sequence>
<dbReference type="Proteomes" id="UP000554482">
    <property type="component" value="Unassembled WGS sequence"/>
</dbReference>
<gene>
    <name evidence="2" type="ORF">FRX31_007740</name>
</gene>
<proteinExistence type="predicted"/>
<dbReference type="AlphaFoldDB" id="A0A7J6X018"/>
<dbReference type="EMBL" id="JABWDY010007769">
    <property type="protein sequence ID" value="KAF5202673.1"/>
    <property type="molecule type" value="Genomic_DNA"/>
</dbReference>
<evidence type="ECO:0000313" key="3">
    <source>
        <dbReference type="Proteomes" id="UP000554482"/>
    </source>
</evidence>